<sequence>MSATQVAAHLTPLELFEQADVIVKSILVLLALASLVSWGVIIDKLLRFARLRRNAITWTAALAGQRSLGRLAQELKQHTQDPFARIYHAILDEWHTTHRQHLQKEASGRDSLKERINRVGQIASNVEVEQLQRGLSVLATVGSVAPFVGLFGTVWGIMNAFQGIAASNNTSLAVVAPGIAEALFATALGLVAAIPAVVAYNRASGDLNNYASRLSTLVGLVEVQLSRQLEAGESQVENVEVAPAKADRSGHNVTPLAAQGA</sequence>
<protein>
    <submittedName>
        <fullName evidence="13">Protein TolQ</fullName>
    </submittedName>
</protein>
<name>A0A6L5QLS1_9BURK</name>
<accession>A0A6L5QLS1</accession>
<keyword evidence="9" id="KW-0813">Transport</keyword>
<feature type="transmembrane region" description="Helical" evidence="11">
    <location>
        <begin position="21"/>
        <end position="42"/>
    </location>
</feature>
<evidence type="ECO:0000256" key="10">
    <source>
        <dbReference type="SAM" id="MobiDB-lite"/>
    </source>
</evidence>
<evidence type="ECO:0000256" key="6">
    <source>
        <dbReference type="ARBA" id="ARBA00022989"/>
    </source>
</evidence>
<dbReference type="GO" id="GO:0043213">
    <property type="term" value="P:bacteriocin transport"/>
    <property type="evidence" value="ECO:0007669"/>
    <property type="project" value="InterPro"/>
</dbReference>
<comment type="subcellular location">
    <subcellularLocation>
        <location evidence="1">Cell membrane</location>
        <topology evidence="1">Multi-pass membrane protein</topology>
    </subcellularLocation>
    <subcellularLocation>
        <location evidence="9">Membrane</location>
        <topology evidence="9">Multi-pass membrane protein</topology>
    </subcellularLocation>
</comment>
<comment type="similarity">
    <text evidence="9">Belongs to the exbB/tolQ family.</text>
</comment>
<dbReference type="RefSeq" id="WP_154362841.1">
    <property type="nucleotide sequence ID" value="NZ_WKJM01000022.1"/>
</dbReference>
<dbReference type="GO" id="GO:0005886">
    <property type="term" value="C:plasma membrane"/>
    <property type="evidence" value="ECO:0007669"/>
    <property type="project" value="UniProtKB-SubCell"/>
</dbReference>
<proteinExistence type="inferred from homology"/>
<dbReference type="InterPro" id="IPR014163">
    <property type="entry name" value="Tol-Pal_TolQ"/>
</dbReference>
<evidence type="ECO:0000313" key="14">
    <source>
        <dbReference type="Proteomes" id="UP000481037"/>
    </source>
</evidence>
<evidence type="ECO:0000256" key="9">
    <source>
        <dbReference type="RuleBase" id="RU004057"/>
    </source>
</evidence>
<keyword evidence="14" id="KW-1185">Reference proteome</keyword>
<evidence type="ECO:0000256" key="7">
    <source>
        <dbReference type="ARBA" id="ARBA00023136"/>
    </source>
</evidence>
<comment type="caution">
    <text evidence="13">The sequence shown here is derived from an EMBL/GenBank/DDBJ whole genome shotgun (WGS) entry which is preliminary data.</text>
</comment>
<keyword evidence="9" id="KW-0653">Protein transport</keyword>
<dbReference type="InterPro" id="IPR050790">
    <property type="entry name" value="ExbB/TolQ_transport"/>
</dbReference>
<dbReference type="PANTHER" id="PTHR30625">
    <property type="entry name" value="PROTEIN TOLQ"/>
    <property type="match status" value="1"/>
</dbReference>
<evidence type="ECO:0000256" key="4">
    <source>
        <dbReference type="ARBA" id="ARBA00022618"/>
    </source>
</evidence>
<dbReference type="InterPro" id="IPR002898">
    <property type="entry name" value="MotA_ExbB_proton_chnl"/>
</dbReference>
<organism evidence="13 14">
    <name type="scientific">Duganella alba</name>
    <dbReference type="NCBI Taxonomy" id="2666081"/>
    <lineage>
        <taxon>Bacteria</taxon>
        <taxon>Pseudomonadati</taxon>
        <taxon>Pseudomonadota</taxon>
        <taxon>Betaproteobacteria</taxon>
        <taxon>Burkholderiales</taxon>
        <taxon>Oxalobacteraceae</taxon>
        <taxon>Telluria group</taxon>
        <taxon>Duganella</taxon>
    </lineage>
</organism>
<feature type="region of interest" description="Disordered" evidence="10">
    <location>
        <begin position="241"/>
        <end position="261"/>
    </location>
</feature>
<evidence type="ECO:0000256" key="1">
    <source>
        <dbReference type="ARBA" id="ARBA00004651"/>
    </source>
</evidence>
<feature type="domain" description="MotA/TolQ/ExbB proton channel" evidence="12">
    <location>
        <begin position="102"/>
        <end position="213"/>
    </location>
</feature>
<evidence type="ECO:0000256" key="11">
    <source>
        <dbReference type="SAM" id="Phobius"/>
    </source>
</evidence>
<evidence type="ECO:0000256" key="3">
    <source>
        <dbReference type="ARBA" id="ARBA00022519"/>
    </source>
</evidence>
<keyword evidence="7 11" id="KW-0472">Membrane</keyword>
<keyword evidence="3" id="KW-0997">Cell inner membrane</keyword>
<keyword evidence="8" id="KW-0131">Cell cycle</keyword>
<evidence type="ECO:0000256" key="5">
    <source>
        <dbReference type="ARBA" id="ARBA00022692"/>
    </source>
</evidence>
<keyword evidence="6 11" id="KW-1133">Transmembrane helix</keyword>
<reference evidence="13 14" key="1">
    <citation type="submission" date="2019-11" db="EMBL/GenBank/DDBJ databases">
        <title>Novel species isolated from a subtropical stream in China.</title>
        <authorList>
            <person name="Lu H."/>
        </authorList>
    </citation>
    <scope>NUCLEOTIDE SEQUENCE [LARGE SCALE GENOMIC DNA]</scope>
    <source>
        <strain evidence="13 14">FT25W</strain>
    </source>
</reference>
<gene>
    <name evidence="13" type="primary">tolQ</name>
    <name evidence="13" type="ORF">GJ697_22490</name>
</gene>
<keyword evidence="4" id="KW-0132">Cell division</keyword>
<evidence type="ECO:0000259" key="12">
    <source>
        <dbReference type="Pfam" id="PF01618"/>
    </source>
</evidence>
<keyword evidence="5 11" id="KW-0812">Transmembrane</keyword>
<evidence type="ECO:0000313" key="13">
    <source>
        <dbReference type="EMBL" id="MRX10605.1"/>
    </source>
</evidence>
<keyword evidence="2" id="KW-1003">Cell membrane</keyword>
<dbReference type="PANTHER" id="PTHR30625:SF3">
    <property type="entry name" value="TOL-PAL SYSTEM PROTEIN TOLQ"/>
    <property type="match status" value="1"/>
</dbReference>
<dbReference type="Proteomes" id="UP000481037">
    <property type="component" value="Unassembled WGS sequence"/>
</dbReference>
<feature type="transmembrane region" description="Helical" evidence="11">
    <location>
        <begin position="178"/>
        <end position="200"/>
    </location>
</feature>
<feature type="transmembrane region" description="Helical" evidence="11">
    <location>
        <begin position="135"/>
        <end position="158"/>
    </location>
</feature>
<dbReference type="GO" id="GO:0051301">
    <property type="term" value="P:cell division"/>
    <property type="evidence" value="ECO:0007669"/>
    <property type="project" value="UniProtKB-KW"/>
</dbReference>
<dbReference type="NCBIfam" id="TIGR02796">
    <property type="entry name" value="tolQ"/>
    <property type="match status" value="1"/>
</dbReference>
<dbReference type="Pfam" id="PF01618">
    <property type="entry name" value="MotA_ExbB"/>
    <property type="match status" value="1"/>
</dbReference>
<dbReference type="AlphaFoldDB" id="A0A6L5QLS1"/>
<dbReference type="EMBL" id="WKJM01000022">
    <property type="protein sequence ID" value="MRX10605.1"/>
    <property type="molecule type" value="Genomic_DNA"/>
</dbReference>
<dbReference type="GO" id="GO:0017038">
    <property type="term" value="P:protein import"/>
    <property type="evidence" value="ECO:0007669"/>
    <property type="project" value="TreeGrafter"/>
</dbReference>
<evidence type="ECO:0000256" key="2">
    <source>
        <dbReference type="ARBA" id="ARBA00022475"/>
    </source>
</evidence>
<evidence type="ECO:0000256" key="8">
    <source>
        <dbReference type="ARBA" id="ARBA00023306"/>
    </source>
</evidence>